<protein>
    <submittedName>
        <fullName evidence="1">Uncharacterized protein</fullName>
    </submittedName>
</protein>
<name>A0AB37WHP3_9PLEO</name>
<evidence type="ECO:0000313" key="1">
    <source>
        <dbReference type="EMBL" id="RYN28229.1"/>
    </source>
</evidence>
<reference evidence="1" key="2">
    <citation type="journal article" date="2019" name="bioRxiv">
        <title>Genomics, evolutionary history and diagnostics of the Alternaria alternata species group including apple and Asian pear pathotypes.</title>
        <authorList>
            <person name="Armitage A.D."/>
            <person name="Cockerton H.M."/>
            <person name="Sreenivasaprasad S."/>
            <person name="Woodhall J.W."/>
            <person name="Lane C.R."/>
            <person name="Harrison R.J."/>
            <person name="Clarkson J.P."/>
        </authorList>
    </citation>
    <scope>NUCLEOTIDE SEQUENCE</scope>
    <source>
        <strain evidence="1">FERA 1164</strain>
    </source>
</reference>
<dbReference type="Proteomes" id="UP000292340">
    <property type="component" value="Unassembled WGS sequence"/>
</dbReference>
<gene>
    <name evidence="1" type="ORF">AA0115_g5951</name>
</gene>
<dbReference type="AlphaFoldDB" id="A0AB37WHP3"/>
<proteinExistence type="predicted"/>
<organism evidence="1 2">
    <name type="scientific">Alternaria tenuissima</name>
    <dbReference type="NCBI Taxonomy" id="119927"/>
    <lineage>
        <taxon>Eukaryota</taxon>
        <taxon>Fungi</taxon>
        <taxon>Dikarya</taxon>
        <taxon>Ascomycota</taxon>
        <taxon>Pezizomycotina</taxon>
        <taxon>Dothideomycetes</taxon>
        <taxon>Pleosporomycetidae</taxon>
        <taxon>Pleosporales</taxon>
        <taxon>Pleosporineae</taxon>
        <taxon>Pleosporaceae</taxon>
        <taxon>Alternaria</taxon>
        <taxon>Alternaria sect. Alternaria</taxon>
        <taxon>Alternaria alternata complex</taxon>
    </lineage>
</organism>
<reference evidence="1" key="1">
    <citation type="submission" date="2017-10" db="EMBL/GenBank/DDBJ databases">
        <authorList>
            <person name="Armitage A.D."/>
            <person name="Barbara D.J."/>
            <person name="Woodhall J.W."/>
            <person name="Sreenivasaprasad S."/>
            <person name="Lane C.R."/>
            <person name="Clarkson J.P."/>
            <person name="Harrison R.J."/>
        </authorList>
    </citation>
    <scope>NUCLEOTIDE SEQUENCE</scope>
    <source>
        <strain evidence="1">FERA 1164</strain>
    </source>
</reference>
<accession>A0AB37WHP3</accession>
<sequence>MSRKDREESPIFEPEEGWGVQIQDDVDADAVMLSPPSTPASENRLPMCKKSRSAAVAIRTSLSKRPSVIKTKPSSFESNYDFGSNTSSNIVVSTKLCPVMTAPSIQPDLTTKILKELLDISPLSGDCSLIDEYINVLDELAAQDAASSARNRSIDELANEEATITLAIEGHPGRREAAFCRHCSSLC</sequence>
<evidence type="ECO:0000313" key="2">
    <source>
        <dbReference type="Proteomes" id="UP000292340"/>
    </source>
</evidence>
<dbReference type="EMBL" id="PDXB01000013">
    <property type="protein sequence ID" value="RYN28229.1"/>
    <property type="molecule type" value="Genomic_DNA"/>
</dbReference>
<comment type="caution">
    <text evidence="1">The sequence shown here is derived from an EMBL/GenBank/DDBJ whole genome shotgun (WGS) entry which is preliminary data.</text>
</comment>